<evidence type="ECO:0000313" key="1">
    <source>
        <dbReference type="EMBL" id="JAA50315.1"/>
    </source>
</evidence>
<reference evidence="1" key="1">
    <citation type="submission" date="2012-11" db="EMBL/GenBank/DDBJ databases">
        <title>The Vampirome: Transcriptome and Proteome Analysis of the Submandibular and Accessory Glands of the Vampire Bat and Vector of Human Rabies, Desmodus rotundus.</title>
        <authorList>
            <person name="Francischetti I.M.B."/>
            <person name="Assumpcao T.C.F."/>
            <person name="Ma D."/>
            <person name="Vicente E.C."/>
            <person name="Ribeiro J.M.C."/>
        </authorList>
    </citation>
    <scope>NUCLEOTIDE SEQUENCE</scope>
    <source>
        <tissue evidence="1">Salivary gland</tissue>
    </source>
</reference>
<sequence>LFLFYFCPFFQAHALCYPNLSVSMIGVLAKSSSFSLASLPLLIYTLGVLHQSYYSHYSNSYTNYKHK</sequence>
<protein>
    <submittedName>
        <fullName evidence="1">Putative secreted protein</fullName>
    </submittedName>
</protein>
<name>K9IPX3_DESRO</name>
<feature type="non-terminal residue" evidence="1">
    <location>
        <position position="1"/>
    </location>
</feature>
<dbReference type="EMBL" id="GABZ01003210">
    <property type="protein sequence ID" value="JAA50315.1"/>
    <property type="molecule type" value="mRNA"/>
</dbReference>
<proteinExistence type="evidence at transcript level"/>
<organism evidence="1">
    <name type="scientific">Desmodus rotundus</name>
    <name type="common">Vampire bat</name>
    <dbReference type="NCBI Taxonomy" id="9430"/>
    <lineage>
        <taxon>Eukaryota</taxon>
        <taxon>Metazoa</taxon>
        <taxon>Chordata</taxon>
        <taxon>Craniata</taxon>
        <taxon>Vertebrata</taxon>
        <taxon>Euteleostomi</taxon>
        <taxon>Mammalia</taxon>
        <taxon>Eutheria</taxon>
        <taxon>Laurasiatheria</taxon>
        <taxon>Chiroptera</taxon>
        <taxon>Yangochiroptera</taxon>
        <taxon>Phyllostomidae</taxon>
        <taxon>Desmodontinae</taxon>
        <taxon>Desmodus</taxon>
    </lineage>
</organism>
<dbReference type="AlphaFoldDB" id="K9IPX3"/>
<accession>K9IPX3</accession>